<feature type="binding site" evidence="6">
    <location>
        <begin position="249"/>
        <end position="255"/>
    </location>
    <ligand>
        <name>GTP</name>
        <dbReference type="ChEBI" id="CHEBI:37565"/>
    </ligand>
</feature>
<protein>
    <recommendedName>
        <fullName evidence="6">tRNA modification GTPase MnmE</fullName>
        <ecNumber evidence="6">3.6.-.-</ecNumber>
    </recommendedName>
</protein>
<feature type="binding site" evidence="6">
    <location>
        <position position="230"/>
    </location>
    <ligand>
        <name>K(+)</name>
        <dbReference type="ChEBI" id="CHEBI:29103"/>
    </ligand>
</feature>
<dbReference type="GO" id="GO:0046872">
    <property type="term" value="F:metal ion binding"/>
    <property type="evidence" value="ECO:0007669"/>
    <property type="project" value="UniProtKB-KW"/>
</dbReference>
<comment type="caution">
    <text evidence="6">Lacks conserved residue(s) required for the propagation of feature annotation.</text>
</comment>
<feature type="binding site" evidence="6">
    <location>
        <position position="254"/>
    </location>
    <ligand>
        <name>K(+)</name>
        <dbReference type="ChEBI" id="CHEBI:29103"/>
    </ligand>
</feature>
<dbReference type="InterPro" id="IPR031168">
    <property type="entry name" value="G_TrmE"/>
</dbReference>
<evidence type="ECO:0000256" key="3">
    <source>
        <dbReference type="ARBA" id="ARBA00022741"/>
    </source>
</evidence>
<dbReference type="CDD" id="cd14858">
    <property type="entry name" value="TrmE_N"/>
    <property type="match status" value="1"/>
</dbReference>
<dbReference type="Proteomes" id="UP000823882">
    <property type="component" value="Unassembled WGS sequence"/>
</dbReference>
<dbReference type="InterPro" id="IPR005225">
    <property type="entry name" value="Small_GTP-bd"/>
</dbReference>
<dbReference type="InterPro" id="IPR004520">
    <property type="entry name" value="GTPase_MnmE"/>
</dbReference>
<feature type="binding site" evidence="6">
    <location>
        <position position="21"/>
    </location>
    <ligand>
        <name>(6S)-5-formyl-5,6,7,8-tetrahydrofolate</name>
        <dbReference type="ChEBI" id="CHEBI:57457"/>
    </ligand>
</feature>
<comment type="subunit">
    <text evidence="6">Homodimer. Heterotetramer of two MnmE and two MnmG subunits.</text>
</comment>
<dbReference type="EMBL" id="DWWJ01000157">
    <property type="protein sequence ID" value="HJC41616.1"/>
    <property type="molecule type" value="Genomic_DNA"/>
</dbReference>
<comment type="similarity">
    <text evidence="1 6 7">Belongs to the TRAFAC class TrmE-Era-EngA-EngB-Septin-like GTPase superfamily. TrmE GTPase family.</text>
</comment>
<evidence type="ECO:0000313" key="9">
    <source>
        <dbReference type="EMBL" id="HJC41616.1"/>
    </source>
</evidence>
<feature type="binding site" evidence="6">
    <location>
        <position position="455"/>
    </location>
    <ligand>
        <name>(6S)-5-formyl-5,6,7,8-tetrahydrofolate</name>
        <dbReference type="ChEBI" id="CHEBI:57457"/>
    </ligand>
</feature>
<evidence type="ECO:0000256" key="6">
    <source>
        <dbReference type="HAMAP-Rule" id="MF_00379"/>
    </source>
</evidence>
<feature type="domain" description="TrmE-type G" evidence="8">
    <location>
        <begin position="220"/>
        <end position="377"/>
    </location>
</feature>
<evidence type="ECO:0000256" key="2">
    <source>
        <dbReference type="ARBA" id="ARBA00022694"/>
    </source>
</evidence>
<organism evidence="9 10">
    <name type="scientific">Candidatus Intestinimonas pullistercoris</name>
    <dbReference type="NCBI Taxonomy" id="2838623"/>
    <lineage>
        <taxon>Bacteria</taxon>
        <taxon>Bacillati</taxon>
        <taxon>Bacillota</taxon>
        <taxon>Clostridia</taxon>
        <taxon>Eubacteriales</taxon>
        <taxon>Intestinimonas</taxon>
    </lineage>
</organism>
<dbReference type="AlphaFoldDB" id="A0A9D2NZK2"/>
<comment type="caution">
    <text evidence="9">The sequence shown here is derived from an EMBL/GenBank/DDBJ whole genome shotgun (WGS) entry which is preliminary data.</text>
</comment>
<keyword evidence="3 6" id="KW-0547">Nucleotide-binding</keyword>
<feature type="binding site" evidence="6">
    <location>
        <position position="251"/>
    </location>
    <ligand>
        <name>K(+)</name>
        <dbReference type="ChEBI" id="CHEBI:29103"/>
    </ligand>
</feature>
<feature type="binding site" evidence="6">
    <location>
        <position position="85"/>
    </location>
    <ligand>
        <name>(6S)-5-formyl-5,6,7,8-tetrahydrofolate</name>
        <dbReference type="ChEBI" id="CHEBI:57457"/>
    </ligand>
</feature>
<keyword evidence="6" id="KW-0963">Cytoplasm</keyword>
<feature type="binding site" evidence="6">
    <location>
        <position position="249"/>
    </location>
    <ligand>
        <name>K(+)</name>
        <dbReference type="ChEBI" id="CHEBI:29103"/>
    </ligand>
</feature>
<dbReference type="GO" id="GO:0003924">
    <property type="term" value="F:GTPase activity"/>
    <property type="evidence" value="ECO:0007669"/>
    <property type="project" value="UniProtKB-UniRule"/>
</dbReference>
<evidence type="ECO:0000313" key="10">
    <source>
        <dbReference type="Proteomes" id="UP000823882"/>
    </source>
</evidence>
<comment type="function">
    <text evidence="6">Exhibits a very high intrinsic GTPase hydrolysis rate. Involved in the addition of a carboxymethylaminomethyl (cmnm) group at the wobble position (U34) of certain tRNAs, forming tRNA-cmnm(5)s(2)U34.</text>
</comment>
<keyword evidence="5 6" id="KW-0342">GTP-binding</keyword>
<dbReference type="Gene3D" id="3.40.50.300">
    <property type="entry name" value="P-loop containing nucleotide triphosphate hydrolases"/>
    <property type="match status" value="1"/>
</dbReference>
<dbReference type="InterPro" id="IPR006073">
    <property type="entry name" value="GTP-bd"/>
</dbReference>
<dbReference type="SUPFAM" id="SSF52540">
    <property type="entry name" value="P-loop containing nucleoside triphosphate hydrolases"/>
    <property type="match status" value="1"/>
</dbReference>
<feature type="binding site" evidence="6">
    <location>
        <begin position="230"/>
        <end position="235"/>
    </location>
    <ligand>
        <name>GTP</name>
        <dbReference type="ChEBI" id="CHEBI:37565"/>
    </ligand>
</feature>
<dbReference type="GO" id="GO:0030488">
    <property type="term" value="P:tRNA methylation"/>
    <property type="evidence" value="ECO:0007669"/>
    <property type="project" value="TreeGrafter"/>
</dbReference>
<feature type="binding site" evidence="6">
    <location>
        <position position="124"/>
    </location>
    <ligand>
        <name>(6S)-5-formyl-5,6,7,8-tetrahydrofolate</name>
        <dbReference type="ChEBI" id="CHEBI:57457"/>
    </ligand>
</feature>
<accession>A0A9D2NZK2</accession>
<feature type="binding site" evidence="6">
    <location>
        <position position="234"/>
    </location>
    <ligand>
        <name>Mg(2+)</name>
        <dbReference type="ChEBI" id="CHEBI:18420"/>
    </ligand>
</feature>
<gene>
    <name evidence="6 9" type="primary">mnmE</name>
    <name evidence="6" type="synonym">trmE</name>
    <name evidence="9" type="ORF">H9701_08690</name>
</gene>
<dbReference type="GO" id="GO:0005525">
    <property type="term" value="F:GTP binding"/>
    <property type="evidence" value="ECO:0007669"/>
    <property type="project" value="UniProtKB-UniRule"/>
</dbReference>
<dbReference type="InterPro" id="IPR018948">
    <property type="entry name" value="GTP-bd_TrmE_N"/>
</dbReference>
<evidence type="ECO:0000256" key="1">
    <source>
        <dbReference type="ARBA" id="ARBA00011043"/>
    </source>
</evidence>
<dbReference type="InterPro" id="IPR025867">
    <property type="entry name" value="MnmE_helical"/>
</dbReference>
<dbReference type="InterPro" id="IPR027417">
    <property type="entry name" value="P-loop_NTPase"/>
</dbReference>
<dbReference type="Pfam" id="PF12631">
    <property type="entry name" value="MnmE_helical"/>
    <property type="match status" value="1"/>
</dbReference>
<dbReference type="Gene3D" id="1.20.120.430">
    <property type="entry name" value="tRNA modification GTPase MnmE domain 2"/>
    <property type="match status" value="1"/>
</dbReference>
<dbReference type="SUPFAM" id="SSF116878">
    <property type="entry name" value="TrmE connector domain"/>
    <property type="match status" value="1"/>
</dbReference>
<feature type="binding site" evidence="6">
    <location>
        <begin position="274"/>
        <end position="277"/>
    </location>
    <ligand>
        <name>GTP</name>
        <dbReference type="ChEBI" id="CHEBI:37565"/>
    </ligand>
</feature>
<dbReference type="PANTHER" id="PTHR42714">
    <property type="entry name" value="TRNA MODIFICATION GTPASE GTPBP3"/>
    <property type="match status" value="1"/>
</dbReference>
<dbReference type="InterPro" id="IPR027368">
    <property type="entry name" value="MnmE_dom2"/>
</dbReference>
<keyword evidence="6" id="KW-0479">Metal-binding</keyword>
<dbReference type="GO" id="GO:0002098">
    <property type="term" value="P:tRNA wobble uridine modification"/>
    <property type="evidence" value="ECO:0007669"/>
    <property type="project" value="TreeGrafter"/>
</dbReference>
<evidence type="ECO:0000256" key="5">
    <source>
        <dbReference type="ARBA" id="ARBA00023134"/>
    </source>
</evidence>
<dbReference type="InterPro" id="IPR027266">
    <property type="entry name" value="TrmE/GcvT-like"/>
</dbReference>
<dbReference type="CDD" id="cd04164">
    <property type="entry name" value="trmE"/>
    <property type="match status" value="1"/>
</dbReference>
<dbReference type="NCBIfam" id="TIGR00231">
    <property type="entry name" value="small_GTP"/>
    <property type="match status" value="1"/>
</dbReference>
<evidence type="ECO:0000256" key="4">
    <source>
        <dbReference type="ARBA" id="ARBA00022958"/>
    </source>
</evidence>
<feature type="binding site" evidence="6">
    <location>
        <position position="255"/>
    </location>
    <ligand>
        <name>Mg(2+)</name>
        <dbReference type="ChEBI" id="CHEBI:18420"/>
    </ligand>
</feature>
<comment type="subcellular location">
    <subcellularLocation>
        <location evidence="6">Cytoplasm</location>
    </subcellularLocation>
</comment>
<sequence length="455" mass="48088">MSELIAAIATPAAPSAIGILRLSGPGAIAAADRVFRAGSGRSLAQAPDRHLVYGSLLDREGRVIDQVLATVSRAPRSYTGEETAELQCHGSPLVLSLGLEALYAAGARPAQAGEFTRRAFLNGRLDLPQAEAVADLLEAETPQAVRTAAGQLTGALSRWVEEVYSGLVDLLAHFHAVLDYPDEDIDPFRAREIMEALEAARRGLEALLATWQRGRFLTRGVPCAIVGLPNAGKSSLLNALVGYERSIVTQIPGTTRDTVEERCSLGGVLLRLIDTAGLRETDDPVERMGVERSRAALEEAGLVLFLSDGAVPFTPEEEGLLREAMDHAPTVLVRTKSDLPPAPLPELRPAPAAAVTLSVRTGEGLEDLAVAVAALFPQGEAGEAGAVLTNARQAQAAQAALEALQEARAGLDLGMTPDAVLTDVEAALERLGELTGRAVREDVVDRIFSRFCVGK</sequence>
<reference evidence="9" key="2">
    <citation type="submission" date="2021-04" db="EMBL/GenBank/DDBJ databases">
        <authorList>
            <person name="Gilroy R."/>
        </authorList>
    </citation>
    <scope>NUCLEOTIDE SEQUENCE</scope>
    <source>
        <strain evidence="9">CHK186-1790</strain>
    </source>
</reference>
<dbReference type="Pfam" id="PF10396">
    <property type="entry name" value="TrmE_N"/>
    <property type="match status" value="1"/>
</dbReference>
<comment type="cofactor">
    <cofactor evidence="6">
        <name>K(+)</name>
        <dbReference type="ChEBI" id="CHEBI:29103"/>
    </cofactor>
    <text evidence="6">Binds 1 potassium ion per subunit.</text>
</comment>
<dbReference type="HAMAP" id="MF_00379">
    <property type="entry name" value="GTPase_MnmE"/>
    <property type="match status" value="1"/>
</dbReference>
<dbReference type="Pfam" id="PF01926">
    <property type="entry name" value="MMR_HSR1"/>
    <property type="match status" value="1"/>
</dbReference>
<name>A0A9D2NZK2_9FIRM</name>
<dbReference type="NCBIfam" id="TIGR00450">
    <property type="entry name" value="mnmE_trmE_thdF"/>
    <property type="match status" value="1"/>
</dbReference>
<reference evidence="9" key="1">
    <citation type="journal article" date="2021" name="PeerJ">
        <title>Extensive microbial diversity within the chicken gut microbiome revealed by metagenomics and culture.</title>
        <authorList>
            <person name="Gilroy R."/>
            <person name="Ravi A."/>
            <person name="Getino M."/>
            <person name="Pursley I."/>
            <person name="Horton D.L."/>
            <person name="Alikhan N.F."/>
            <person name="Baker D."/>
            <person name="Gharbi K."/>
            <person name="Hall N."/>
            <person name="Watson M."/>
            <person name="Adriaenssens E.M."/>
            <person name="Foster-Nyarko E."/>
            <person name="Jarju S."/>
            <person name="Secka A."/>
            <person name="Antonio M."/>
            <person name="Oren A."/>
            <person name="Chaudhuri R.R."/>
            <person name="La Ragione R."/>
            <person name="Hildebrand F."/>
            <person name="Pallen M.J."/>
        </authorList>
    </citation>
    <scope>NUCLEOTIDE SEQUENCE</scope>
    <source>
        <strain evidence="9">CHK186-1790</strain>
    </source>
</reference>
<keyword evidence="2 6" id="KW-0819">tRNA processing</keyword>
<proteinExistence type="inferred from homology"/>
<evidence type="ECO:0000256" key="7">
    <source>
        <dbReference type="RuleBase" id="RU003313"/>
    </source>
</evidence>
<keyword evidence="4 6" id="KW-0630">Potassium</keyword>
<dbReference type="Gene3D" id="3.30.1360.120">
    <property type="entry name" value="Probable tRNA modification gtpase trme, domain 1"/>
    <property type="match status" value="1"/>
</dbReference>
<keyword evidence="6" id="KW-0378">Hydrolase</keyword>
<keyword evidence="6" id="KW-0460">Magnesium</keyword>
<dbReference type="PANTHER" id="PTHR42714:SF2">
    <property type="entry name" value="TRNA MODIFICATION GTPASE GTPBP3, MITOCHONDRIAL"/>
    <property type="match status" value="1"/>
</dbReference>
<dbReference type="GO" id="GO:0005829">
    <property type="term" value="C:cytosol"/>
    <property type="evidence" value="ECO:0007669"/>
    <property type="project" value="TreeGrafter"/>
</dbReference>
<evidence type="ECO:0000259" key="8">
    <source>
        <dbReference type="PROSITE" id="PS51709"/>
    </source>
</evidence>
<dbReference type="EC" id="3.6.-.-" evidence="6"/>
<dbReference type="PROSITE" id="PS51709">
    <property type="entry name" value="G_TRME"/>
    <property type="match status" value="1"/>
</dbReference>